<comment type="caution">
    <text evidence="1">The sequence shown here is derived from an EMBL/GenBank/DDBJ whole genome shotgun (WGS) entry which is preliminary data.</text>
</comment>
<dbReference type="AlphaFoldDB" id="A0A024GFE5"/>
<evidence type="ECO:0000313" key="1">
    <source>
        <dbReference type="EMBL" id="CCI45263.1"/>
    </source>
</evidence>
<name>A0A024GFE5_9STRA</name>
<keyword evidence="2" id="KW-1185">Reference proteome</keyword>
<gene>
    <name evidence="1" type="ORF">BN9_061360</name>
</gene>
<dbReference type="EMBL" id="CAIX01000094">
    <property type="protein sequence ID" value="CCI45263.1"/>
    <property type="molecule type" value="Genomic_DNA"/>
</dbReference>
<evidence type="ECO:0000313" key="2">
    <source>
        <dbReference type="Proteomes" id="UP000053237"/>
    </source>
</evidence>
<reference evidence="1 2" key="1">
    <citation type="submission" date="2012-05" db="EMBL/GenBank/DDBJ databases">
        <title>Recombination and specialization in a pathogen metapopulation.</title>
        <authorList>
            <person name="Gardiner A."/>
            <person name="Kemen E."/>
            <person name="Schultz-Larsen T."/>
            <person name="MacLean D."/>
            <person name="Van Oosterhout C."/>
            <person name="Jones J.D.G."/>
        </authorList>
    </citation>
    <scope>NUCLEOTIDE SEQUENCE [LARGE SCALE GENOMIC DNA]</scope>
    <source>
        <strain evidence="1 2">Ac Nc2</strain>
    </source>
</reference>
<organism evidence="1 2">
    <name type="scientific">Albugo candida</name>
    <dbReference type="NCBI Taxonomy" id="65357"/>
    <lineage>
        <taxon>Eukaryota</taxon>
        <taxon>Sar</taxon>
        <taxon>Stramenopiles</taxon>
        <taxon>Oomycota</taxon>
        <taxon>Peronosporomycetes</taxon>
        <taxon>Albuginales</taxon>
        <taxon>Albuginaceae</taxon>
        <taxon>Albugo</taxon>
    </lineage>
</organism>
<protein>
    <submittedName>
        <fullName evidence="1">Uncharacterized protein</fullName>
    </submittedName>
</protein>
<dbReference type="InParanoid" id="A0A024GFE5"/>
<proteinExistence type="predicted"/>
<dbReference type="Proteomes" id="UP000053237">
    <property type="component" value="Unassembled WGS sequence"/>
</dbReference>
<sequence>MGNCQDDEDITARYCWQKKIGCCRRKHLYVLDRCGWLCKRAIVPRAESYVSFIELICMRCSVSSTANRGGRVTIMQLGPHFLFESKQTSIMTAKRGVQQTDSKPHFTSLISPLFLCCIDAMSCHALYYKQIENNARSR</sequence>
<accession>A0A024GFE5</accession>